<dbReference type="Proteomes" id="UP001225605">
    <property type="component" value="Unassembled WGS sequence"/>
</dbReference>
<keyword evidence="2" id="KW-1185">Reference proteome</keyword>
<organism evidence="1 2">
    <name type="scientific">Saccharothrix yanglingensis</name>
    <dbReference type="NCBI Taxonomy" id="659496"/>
    <lineage>
        <taxon>Bacteria</taxon>
        <taxon>Bacillati</taxon>
        <taxon>Actinomycetota</taxon>
        <taxon>Actinomycetes</taxon>
        <taxon>Pseudonocardiales</taxon>
        <taxon>Pseudonocardiaceae</taxon>
        <taxon>Saccharothrix</taxon>
    </lineage>
</organism>
<dbReference type="EMBL" id="NSDM01000006">
    <property type="protein sequence ID" value="MDQ2585309.1"/>
    <property type="molecule type" value="Genomic_DNA"/>
</dbReference>
<gene>
    <name evidence="1" type="ORF">CKY47_15245</name>
</gene>
<sequence>MATVVIDASALLEVLIGAEPDTRLRHRVGTSGLVAPEVITTEVLGVLRRRLRSGHLRPERAAWWMSCAPIATVGHRLWRTGSGT</sequence>
<dbReference type="SUPFAM" id="SSF88723">
    <property type="entry name" value="PIN domain-like"/>
    <property type="match status" value="1"/>
</dbReference>
<dbReference type="Gene3D" id="3.40.50.1010">
    <property type="entry name" value="5'-nuclease"/>
    <property type="match status" value="1"/>
</dbReference>
<protein>
    <recommendedName>
        <fullName evidence="3">PIN domain-containing protein</fullName>
    </recommendedName>
</protein>
<reference evidence="1 2" key="1">
    <citation type="submission" date="2017-06" db="EMBL/GenBank/DDBJ databases">
        <title>Cultured bacterium strain Saccharothrix yanglingensis Hhs.015.</title>
        <authorList>
            <person name="Xia Y."/>
        </authorList>
    </citation>
    <scope>NUCLEOTIDE SEQUENCE [LARGE SCALE GENOMIC DNA]</scope>
    <source>
        <strain evidence="1 2">Hhs.015</strain>
    </source>
</reference>
<evidence type="ECO:0000313" key="1">
    <source>
        <dbReference type="EMBL" id="MDQ2585309.1"/>
    </source>
</evidence>
<dbReference type="RefSeq" id="WP_306746497.1">
    <property type="nucleotide sequence ID" value="NZ_NSDM01000006.1"/>
</dbReference>
<evidence type="ECO:0000313" key="2">
    <source>
        <dbReference type="Proteomes" id="UP001225605"/>
    </source>
</evidence>
<name>A0ABU0WZK9_9PSEU</name>
<proteinExistence type="predicted"/>
<accession>A0ABU0WZK9</accession>
<comment type="caution">
    <text evidence="1">The sequence shown here is derived from an EMBL/GenBank/DDBJ whole genome shotgun (WGS) entry which is preliminary data.</text>
</comment>
<dbReference type="InterPro" id="IPR029060">
    <property type="entry name" value="PIN-like_dom_sf"/>
</dbReference>
<evidence type="ECO:0008006" key="3">
    <source>
        <dbReference type="Google" id="ProtNLM"/>
    </source>
</evidence>